<keyword evidence="3" id="KW-1185">Reference proteome</keyword>
<protein>
    <submittedName>
        <fullName evidence="2">Uncharacterized protein</fullName>
    </submittedName>
</protein>
<feature type="non-terminal residue" evidence="2">
    <location>
        <position position="1"/>
    </location>
</feature>
<organism evidence="2 3">
    <name type="scientific">Mucuna pruriens</name>
    <name type="common">Velvet bean</name>
    <name type="synonym">Dolichos pruriens</name>
    <dbReference type="NCBI Taxonomy" id="157652"/>
    <lineage>
        <taxon>Eukaryota</taxon>
        <taxon>Viridiplantae</taxon>
        <taxon>Streptophyta</taxon>
        <taxon>Embryophyta</taxon>
        <taxon>Tracheophyta</taxon>
        <taxon>Spermatophyta</taxon>
        <taxon>Magnoliopsida</taxon>
        <taxon>eudicotyledons</taxon>
        <taxon>Gunneridae</taxon>
        <taxon>Pentapetalae</taxon>
        <taxon>rosids</taxon>
        <taxon>fabids</taxon>
        <taxon>Fabales</taxon>
        <taxon>Fabaceae</taxon>
        <taxon>Papilionoideae</taxon>
        <taxon>50 kb inversion clade</taxon>
        <taxon>NPAAA clade</taxon>
        <taxon>indigoferoid/millettioid clade</taxon>
        <taxon>Phaseoleae</taxon>
        <taxon>Mucuna</taxon>
    </lineage>
</organism>
<reference evidence="2" key="1">
    <citation type="submission" date="2018-05" db="EMBL/GenBank/DDBJ databases">
        <title>Draft genome of Mucuna pruriens seed.</title>
        <authorList>
            <person name="Nnadi N.E."/>
            <person name="Vos R."/>
            <person name="Hasami M.H."/>
            <person name="Devisetty U.K."/>
            <person name="Aguiy J.C."/>
        </authorList>
    </citation>
    <scope>NUCLEOTIDE SEQUENCE [LARGE SCALE GENOMIC DNA]</scope>
    <source>
        <strain evidence="2">JCA_2017</strain>
    </source>
</reference>
<name>A0A371H3L7_MUCPR</name>
<sequence length="92" mass="10366">METTEFARPTTIPTLTCPRFGIGRLEHLLEMLLPLLIMPLPLAPAISFSFLIQVDKRTLVFTRIIGIATGFDHLTVLTLSWCGLFLLLHCWA</sequence>
<evidence type="ECO:0000313" key="2">
    <source>
        <dbReference type="EMBL" id="RDX97379.1"/>
    </source>
</evidence>
<dbReference type="EMBL" id="QJKJ01003671">
    <property type="protein sequence ID" value="RDX97379.1"/>
    <property type="molecule type" value="Genomic_DNA"/>
</dbReference>
<accession>A0A371H3L7</accession>
<keyword evidence="1" id="KW-1133">Transmembrane helix</keyword>
<feature type="transmembrane region" description="Helical" evidence="1">
    <location>
        <begin position="31"/>
        <end position="52"/>
    </location>
</feature>
<gene>
    <name evidence="2" type="ORF">CR513_19855</name>
</gene>
<feature type="transmembrane region" description="Helical" evidence="1">
    <location>
        <begin position="64"/>
        <end position="88"/>
    </location>
</feature>
<comment type="caution">
    <text evidence="2">The sequence shown here is derived from an EMBL/GenBank/DDBJ whole genome shotgun (WGS) entry which is preliminary data.</text>
</comment>
<evidence type="ECO:0000256" key="1">
    <source>
        <dbReference type="SAM" id="Phobius"/>
    </source>
</evidence>
<dbReference type="AlphaFoldDB" id="A0A371H3L7"/>
<evidence type="ECO:0000313" key="3">
    <source>
        <dbReference type="Proteomes" id="UP000257109"/>
    </source>
</evidence>
<proteinExistence type="predicted"/>
<keyword evidence="1" id="KW-0812">Transmembrane</keyword>
<keyword evidence="1" id="KW-0472">Membrane</keyword>
<dbReference type="Proteomes" id="UP000257109">
    <property type="component" value="Unassembled WGS sequence"/>
</dbReference>